<proteinExistence type="predicted"/>
<dbReference type="Proteomes" id="UP001165679">
    <property type="component" value="Unassembled WGS sequence"/>
</dbReference>
<gene>
    <name evidence="1" type="ORF">OL599_22820</name>
</gene>
<keyword evidence="2" id="KW-1185">Reference proteome</keyword>
<protein>
    <submittedName>
        <fullName evidence="1">Uncharacterized protein</fullName>
    </submittedName>
</protein>
<comment type="caution">
    <text evidence="1">The sequence shown here is derived from an EMBL/GenBank/DDBJ whole genome shotgun (WGS) entry which is preliminary data.</text>
</comment>
<dbReference type="AlphaFoldDB" id="A0AA42CK00"/>
<reference evidence="1" key="1">
    <citation type="submission" date="2022-09" db="EMBL/GenBank/DDBJ databases">
        <title>Rhodovastum sp. nov. RN2-1 isolated from soil in Seongnam, South Korea.</title>
        <authorList>
            <person name="Le N.T."/>
        </authorList>
    </citation>
    <scope>NUCLEOTIDE SEQUENCE</scope>
    <source>
        <strain evidence="1">RN2-1</strain>
    </source>
</reference>
<reference evidence="1" key="2">
    <citation type="submission" date="2022-10" db="EMBL/GenBank/DDBJ databases">
        <authorList>
            <person name="Trinh H.N."/>
        </authorList>
    </citation>
    <scope>NUCLEOTIDE SEQUENCE</scope>
    <source>
        <strain evidence="1">RN2-1</strain>
    </source>
</reference>
<evidence type="ECO:0000313" key="1">
    <source>
        <dbReference type="EMBL" id="MCW3477407.1"/>
    </source>
</evidence>
<accession>A0AA42CK00</accession>
<sequence>MARLVIGLLPVMADGPGYWQPHPHPHRAPLGAWRWVIAVRQGPVPRFDAVGLYDPQEPGDAMRQLHLLPSAAERAIPVAIFGGSIVDCLAVDISLTKPPLRLTGFADVLGDPPEWGEDRAVPMRIHRNVRDWLGDFCRGLVLIGADTGAHQAALLRCQSGVVGSDVAHARALKKLIERPHPAAPPIFVADSDRSEAA</sequence>
<evidence type="ECO:0000313" key="2">
    <source>
        <dbReference type="Proteomes" id="UP001165679"/>
    </source>
</evidence>
<name>A0AA42CK00_9PROT</name>
<organism evidence="1 2">
    <name type="scientific">Limobrevibacterium gyesilva</name>
    <dbReference type="NCBI Taxonomy" id="2991712"/>
    <lineage>
        <taxon>Bacteria</taxon>
        <taxon>Pseudomonadati</taxon>
        <taxon>Pseudomonadota</taxon>
        <taxon>Alphaproteobacteria</taxon>
        <taxon>Acetobacterales</taxon>
        <taxon>Acetobacteraceae</taxon>
        <taxon>Limobrevibacterium</taxon>
    </lineage>
</organism>
<dbReference type="EMBL" id="JAPDNT010000036">
    <property type="protein sequence ID" value="MCW3477407.1"/>
    <property type="molecule type" value="Genomic_DNA"/>
</dbReference>